<organism evidence="1 2">
    <name type="scientific">Kibdelosporangium lantanae</name>
    <dbReference type="NCBI Taxonomy" id="1497396"/>
    <lineage>
        <taxon>Bacteria</taxon>
        <taxon>Bacillati</taxon>
        <taxon>Actinomycetota</taxon>
        <taxon>Actinomycetes</taxon>
        <taxon>Pseudonocardiales</taxon>
        <taxon>Pseudonocardiaceae</taxon>
        <taxon>Kibdelosporangium</taxon>
    </lineage>
</organism>
<evidence type="ECO:0000313" key="1">
    <source>
        <dbReference type="EMBL" id="MFD1044520.1"/>
    </source>
</evidence>
<comment type="caution">
    <text evidence="1">The sequence shown here is derived from an EMBL/GenBank/DDBJ whole genome shotgun (WGS) entry which is preliminary data.</text>
</comment>
<dbReference type="EMBL" id="JBHTIS010000068">
    <property type="protein sequence ID" value="MFD1044520.1"/>
    <property type="molecule type" value="Genomic_DNA"/>
</dbReference>
<dbReference type="Proteomes" id="UP001597045">
    <property type="component" value="Unassembled WGS sequence"/>
</dbReference>
<protein>
    <submittedName>
        <fullName evidence="1">Uncharacterized protein</fullName>
    </submittedName>
</protein>
<gene>
    <name evidence="1" type="ORF">ACFQ1S_02400</name>
</gene>
<reference evidence="2" key="1">
    <citation type="journal article" date="2019" name="Int. J. Syst. Evol. Microbiol.">
        <title>The Global Catalogue of Microorganisms (GCM) 10K type strain sequencing project: providing services to taxonomists for standard genome sequencing and annotation.</title>
        <authorList>
            <consortium name="The Broad Institute Genomics Platform"/>
            <consortium name="The Broad Institute Genome Sequencing Center for Infectious Disease"/>
            <person name="Wu L."/>
            <person name="Ma J."/>
        </authorList>
    </citation>
    <scope>NUCLEOTIDE SEQUENCE [LARGE SCALE GENOMIC DNA]</scope>
    <source>
        <strain evidence="2">JCM 31486</strain>
    </source>
</reference>
<evidence type="ECO:0000313" key="2">
    <source>
        <dbReference type="Proteomes" id="UP001597045"/>
    </source>
</evidence>
<keyword evidence="2" id="KW-1185">Reference proteome</keyword>
<name>A0ABW3M1F1_9PSEU</name>
<sequence>MSTHDEDIGQIYDQRVLAPEIVQGIVEKERAHIYPLDRLNDMRALINYAAYYVRQWLPKLDFLVDLARDPRRMSGGRLLRVHQTFLVALATETRLENDSVAQFVNAARTLGNVLVQRVRAYPGSESMVSMTGIGNDTDVVTPLVAAVGWKAGELADRLGMGEHVLYAHSPVQGGQGGTVVSRSHFYQRVCSDFPHRLVTVTVLRPGHSYAHVVPIYRSRALTAILPEDRQGNWLLVDDDQVRDSTMLAAVEERLTRALQRVYEYEDYLSQRVDLDWYKMNLYSVELSDAMTREHERWRMPAEATDAVTGRKVTRALGLFEDDSYAELFFRLTREGLAVVRRGGISG</sequence>
<accession>A0ABW3M1F1</accession>
<proteinExistence type="predicted"/>